<dbReference type="CDD" id="cd04301">
    <property type="entry name" value="NAT_SF"/>
    <property type="match status" value="1"/>
</dbReference>
<organism evidence="2 3">
    <name type="scientific">Porphyromonas gingivicanis</name>
    <dbReference type="NCBI Taxonomy" id="266762"/>
    <lineage>
        <taxon>Bacteria</taxon>
        <taxon>Pseudomonadati</taxon>
        <taxon>Bacteroidota</taxon>
        <taxon>Bacteroidia</taxon>
        <taxon>Bacteroidales</taxon>
        <taxon>Porphyromonadaceae</taxon>
        <taxon>Porphyromonas</taxon>
    </lineage>
</organism>
<keyword evidence="3" id="KW-1185">Reference proteome</keyword>
<dbReference type="Pfam" id="PF14542">
    <property type="entry name" value="Acetyltransf_CG"/>
    <property type="match status" value="1"/>
</dbReference>
<dbReference type="Proteomes" id="UP000030134">
    <property type="component" value="Unassembled WGS sequence"/>
</dbReference>
<dbReference type="PROSITE" id="PS51729">
    <property type="entry name" value="GNAT_YJDJ"/>
    <property type="match status" value="1"/>
</dbReference>
<sequence>MEIVHIQELSTGIFEAMMNGKKVGELTYRKQGNNCWVVNHTEVAEQCKGQGIARLLVDAVVLYAKKNGYYILPVCSYVKALFNRVPEFQECLYKEEQ</sequence>
<dbReference type="InterPro" id="IPR045057">
    <property type="entry name" value="Gcn5-rel_NAT"/>
</dbReference>
<dbReference type="PANTHER" id="PTHR31435:SF10">
    <property type="entry name" value="BSR4717 PROTEIN"/>
    <property type="match status" value="1"/>
</dbReference>
<feature type="domain" description="N-acetyltransferase" evidence="1">
    <location>
        <begin position="6"/>
        <end position="93"/>
    </location>
</feature>
<dbReference type="InterPro" id="IPR031165">
    <property type="entry name" value="GNAT_YJDJ"/>
</dbReference>
<protein>
    <recommendedName>
        <fullName evidence="1">N-acetyltransferase domain-containing protein</fullName>
    </recommendedName>
</protein>
<dbReference type="PANTHER" id="PTHR31435">
    <property type="entry name" value="PROTEIN NATD1"/>
    <property type="match status" value="1"/>
</dbReference>
<dbReference type="eggNOG" id="COG2388">
    <property type="taxonomic scope" value="Bacteria"/>
</dbReference>
<accession>A0A0A2G6W2</accession>
<dbReference type="Gene3D" id="3.40.630.30">
    <property type="match status" value="1"/>
</dbReference>
<dbReference type="SUPFAM" id="SSF55729">
    <property type="entry name" value="Acyl-CoA N-acyltransferases (Nat)"/>
    <property type="match status" value="1"/>
</dbReference>
<comment type="caution">
    <text evidence="2">The sequence shown here is derived from an EMBL/GenBank/DDBJ whole genome shotgun (WGS) entry which is preliminary data.</text>
</comment>
<evidence type="ECO:0000313" key="3">
    <source>
        <dbReference type="Proteomes" id="UP000030134"/>
    </source>
</evidence>
<dbReference type="EMBL" id="JQZW01000002">
    <property type="protein sequence ID" value="KGN98971.1"/>
    <property type="molecule type" value="Genomic_DNA"/>
</dbReference>
<reference evidence="2 3" key="1">
    <citation type="submission" date="2014-08" db="EMBL/GenBank/DDBJ databases">
        <title>Porphyromonas gingivicanis strain:COT-022_OH1391 Genome sequencing.</title>
        <authorList>
            <person name="Wallis C."/>
            <person name="Deusch O."/>
            <person name="O'Flynn C."/>
            <person name="Davis I."/>
            <person name="Jospin G."/>
            <person name="Darling A.E."/>
            <person name="Coil D.A."/>
            <person name="Alexiev A."/>
            <person name="Horsfall A."/>
            <person name="Kirkwood N."/>
            <person name="Harris S."/>
            <person name="Eisen J.A."/>
        </authorList>
    </citation>
    <scope>NUCLEOTIDE SEQUENCE [LARGE SCALE GENOMIC DNA]</scope>
    <source>
        <strain evidence="3">COT-022 OH1391</strain>
    </source>
</reference>
<gene>
    <name evidence="2" type="ORF">HQ36_00290</name>
</gene>
<dbReference type="AlphaFoldDB" id="A0A0A2G6W2"/>
<dbReference type="InterPro" id="IPR016181">
    <property type="entry name" value="Acyl_CoA_acyltransferase"/>
</dbReference>
<proteinExistence type="predicted"/>
<evidence type="ECO:0000259" key="1">
    <source>
        <dbReference type="PROSITE" id="PS51729"/>
    </source>
</evidence>
<evidence type="ECO:0000313" key="2">
    <source>
        <dbReference type="EMBL" id="KGN98971.1"/>
    </source>
</evidence>
<dbReference type="STRING" id="266762.HQ36_00290"/>
<name>A0A0A2G6W2_9PORP</name>